<comment type="caution">
    <text evidence="1">The sequence shown here is derived from an EMBL/GenBank/DDBJ whole genome shotgun (WGS) entry which is preliminary data.</text>
</comment>
<dbReference type="EMBL" id="WIXE01013416">
    <property type="protein sequence ID" value="KAK5975132.1"/>
    <property type="molecule type" value="Genomic_DNA"/>
</dbReference>
<feature type="non-terminal residue" evidence="1">
    <location>
        <position position="80"/>
    </location>
</feature>
<keyword evidence="2" id="KW-1185">Reference proteome</keyword>
<proteinExistence type="predicted"/>
<organism evidence="1 2">
    <name type="scientific">Trichostrongylus colubriformis</name>
    <name type="common">Black scour worm</name>
    <dbReference type="NCBI Taxonomy" id="6319"/>
    <lineage>
        <taxon>Eukaryota</taxon>
        <taxon>Metazoa</taxon>
        <taxon>Ecdysozoa</taxon>
        <taxon>Nematoda</taxon>
        <taxon>Chromadorea</taxon>
        <taxon>Rhabditida</taxon>
        <taxon>Rhabditina</taxon>
        <taxon>Rhabditomorpha</taxon>
        <taxon>Strongyloidea</taxon>
        <taxon>Trichostrongylidae</taxon>
        <taxon>Trichostrongylus</taxon>
    </lineage>
</organism>
<evidence type="ECO:0000313" key="2">
    <source>
        <dbReference type="Proteomes" id="UP001331761"/>
    </source>
</evidence>
<accession>A0AAN8FJ60</accession>
<dbReference type="AlphaFoldDB" id="A0AAN8FJ60"/>
<sequence>MHFCIQPWTTETAILPHLLDDVFSEIERFEKEMSACMCPAQKRSHAEKMEMDQAKKVPEVSDDSKLAFSLDVSQFKPEEL</sequence>
<dbReference type="Proteomes" id="UP001331761">
    <property type="component" value="Unassembled WGS sequence"/>
</dbReference>
<evidence type="ECO:0000313" key="1">
    <source>
        <dbReference type="EMBL" id="KAK5975132.1"/>
    </source>
</evidence>
<name>A0AAN8FJ60_TRICO</name>
<reference evidence="1 2" key="1">
    <citation type="submission" date="2019-10" db="EMBL/GenBank/DDBJ databases">
        <title>Assembly and Annotation for the nematode Trichostrongylus colubriformis.</title>
        <authorList>
            <person name="Martin J."/>
        </authorList>
    </citation>
    <scope>NUCLEOTIDE SEQUENCE [LARGE SCALE GENOMIC DNA]</scope>
    <source>
        <strain evidence="1">G859</strain>
        <tissue evidence="1">Whole worm</tissue>
    </source>
</reference>
<protein>
    <submittedName>
        <fullName evidence="1">SHSP domain-containing protein</fullName>
    </submittedName>
</protein>
<gene>
    <name evidence="1" type="ORF">GCK32_022085</name>
</gene>